<keyword evidence="2" id="KW-1185">Reference proteome</keyword>
<accession>A0ABQ1L427</accession>
<evidence type="ECO:0000313" key="1">
    <source>
        <dbReference type="EMBL" id="GGC17688.1"/>
    </source>
</evidence>
<proteinExistence type="predicted"/>
<reference evidence="2" key="1">
    <citation type="journal article" date="2019" name="Int. J. Syst. Evol. Microbiol.">
        <title>The Global Catalogue of Microorganisms (GCM) 10K type strain sequencing project: providing services to taxonomists for standard genome sequencing and annotation.</title>
        <authorList>
            <consortium name="The Broad Institute Genomics Platform"/>
            <consortium name="The Broad Institute Genome Sequencing Center for Infectious Disease"/>
            <person name="Wu L."/>
            <person name="Ma J."/>
        </authorList>
    </citation>
    <scope>NUCLEOTIDE SEQUENCE [LARGE SCALE GENOMIC DNA]</scope>
    <source>
        <strain evidence="2">CGMCC 1.12478</strain>
    </source>
</reference>
<dbReference type="RefSeq" id="WP_188483657.1">
    <property type="nucleotide sequence ID" value="NZ_BMFC01000013.1"/>
</dbReference>
<dbReference type="EMBL" id="BMFC01000013">
    <property type="protein sequence ID" value="GGC17688.1"/>
    <property type="molecule type" value="Genomic_DNA"/>
</dbReference>
<sequence length="94" mass="10037">MTNATRHMANAMPILHLTEGADGISHFSDLHVSLRSGGFAPPAPPMPVSDTEPATGVRYLVLPAGWVARGIPHRAGRSRFACRAVFGSMRAMAR</sequence>
<organism evidence="1 2">
    <name type="scientific">Marivita lacus</name>
    <dbReference type="NCBI Taxonomy" id="1323742"/>
    <lineage>
        <taxon>Bacteria</taxon>
        <taxon>Pseudomonadati</taxon>
        <taxon>Pseudomonadota</taxon>
        <taxon>Alphaproteobacteria</taxon>
        <taxon>Rhodobacterales</taxon>
        <taxon>Roseobacteraceae</taxon>
        <taxon>Marivita</taxon>
    </lineage>
</organism>
<protein>
    <submittedName>
        <fullName evidence="1">Uncharacterized protein</fullName>
    </submittedName>
</protein>
<evidence type="ECO:0000313" key="2">
    <source>
        <dbReference type="Proteomes" id="UP000645462"/>
    </source>
</evidence>
<dbReference type="Proteomes" id="UP000645462">
    <property type="component" value="Unassembled WGS sequence"/>
</dbReference>
<comment type="caution">
    <text evidence="1">The sequence shown here is derived from an EMBL/GenBank/DDBJ whole genome shotgun (WGS) entry which is preliminary data.</text>
</comment>
<name>A0ABQ1L427_9RHOB</name>
<gene>
    <name evidence="1" type="ORF">GCM10011363_37800</name>
</gene>